<evidence type="ECO:0000313" key="4">
    <source>
        <dbReference type="Proteomes" id="UP000242188"/>
    </source>
</evidence>
<dbReference type="AlphaFoldDB" id="A0A210QD23"/>
<evidence type="ECO:0000259" key="2">
    <source>
        <dbReference type="PROSITE" id="PS50042"/>
    </source>
</evidence>
<feature type="compositionally biased region" description="Basic and acidic residues" evidence="1">
    <location>
        <begin position="73"/>
        <end position="82"/>
    </location>
</feature>
<dbReference type="InterPro" id="IPR018488">
    <property type="entry name" value="cNMP-bd_CS"/>
</dbReference>
<dbReference type="SUPFAM" id="SSF51206">
    <property type="entry name" value="cAMP-binding domain-like"/>
    <property type="match status" value="2"/>
</dbReference>
<dbReference type="PANTHER" id="PTHR23011">
    <property type="entry name" value="CYCLIC NUCLEOTIDE-BINDING DOMAIN CONTAINING PROTEIN"/>
    <property type="match status" value="1"/>
</dbReference>
<dbReference type="Gene3D" id="2.60.120.10">
    <property type="entry name" value="Jelly Rolls"/>
    <property type="match status" value="1"/>
</dbReference>
<accession>A0A210QD23</accession>
<reference evidence="3 4" key="1">
    <citation type="journal article" date="2017" name="Nat. Ecol. Evol.">
        <title>Scallop genome provides insights into evolution of bilaterian karyotype and development.</title>
        <authorList>
            <person name="Wang S."/>
            <person name="Zhang J."/>
            <person name="Jiao W."/>
            <person name="Li J."/>
            <person name="Xun X."/>
            <person name="Sun Y."/>
            <person name="Guo X."/>
            <person name="Huan P."/>
            <person name="Dong B."/>
            <person name="Zhang L."/>
            <person name="Hu X."/>
            <person name="Sun X."/>
            <person name="Wang J."/>
            <person name="Zhao C."/>
            <person name="Wang Y."/>
            <person name="Wang D."/>
            <person name="Huang X."/>
            <person name="Wang R."/>
            <person name="Lv J."/>
            <person name="Li Y."/>
            <person name="Zhang Z."/>
            <person name="Liu B."/>
            <person name="Lu W."/>
            <person name="Hui Y."/>
            <person name="Liang J."/>
            <person name="Zhou Z."/>
            <person name="Hou R."/>
            <person name="Li X."/>
            <person name="Liu Y."/>
            <person name="Li H."/>
            <person name="Ning X."/>
            <person name="Lin Y."/>
            <person name="Zhao L."/>
            <person name="Xing Q."/>
            <person name="Dou J."/>
            <person name="Li Y."/>
            <person name="Mao J."/>
            <person name="Guo H."/>
            <person name="Dou H."/>
            <person name="Li T."/>
            <person name="Mu C."/>
            <person name="Jiang W."/>
            <person name="Fu Q."/>
            <person name="Fu X."/>
            <person name="Miao Y."/>
            <person name="Liu J."/>
            <person name="Yu Q."/>
            <person name="Li R."/>
            <person name="Liao H."/>
            <person name="Li X."/>
            <person name="Kong Y."/>
            <person name="Jiang Z."/>
            <person name="Chourrout D."/>
            <person name="Li R."/>
            <person name="Bao Z."/>
        </authorList>
    </citation>
    <scope>NUCLEOTIDE SEQUENCE [LARGE SCALE GENOMIC DNA]</scope>
    <source>
        <strain evidence="3 4">PY_sf001</strain>
    </source>
</reference>
<feature type="region of interest" description="Disordered" evidence="1">
    <location>
        <begin position="69"/>
        <end position="102"/>
    </location>
</feature>
<dbReference type="PANTHER" id="PTHR23011:SF28">
    <property type="entry name" value="CYCLIC NUCLEOTIDE-BINDING DOMAIN CONTAINING PROTEIN"/>
    <property type="match status" value="1"/>
</dbReference>
<feature type="region of interest" description="Disordered" evidence="1">
    <location>
        <begin position="392"/>
        <end position="449"/>
    </location>
</feature>
<dbReference type="STRING" id="6573.A0A210QD23"/>
<evidence type="ECO:0000313" key="3">
    <source>
        <dbReference type="EMBL" id="OWF46625.1"/>
    </source>
</evidence>
<dbReference type="SMART" id="SM00100">
    <property type="entry name" value="cNMP"/>
    <property type="match status" value="1"/>
</dbReference>
<feature type="region of interest" description="Disordered" evidence="1">
    <location>
        <begin position="487"/>
        <end position="514"/>
    </location>
</feature>
<organism evidence="3 4">
    <name type="scientific">Mizuhopecten yessoensis</name>
    <name type="common">Japanese scallop</name>
    <name type="synonym">Patinopecten yessoensis</name>
    <dbReference type="NCBI Taxonomy" id="6573"/>
    <lineage>
        <taxon>Eukaryota</taxon>
        <taxon>Metazoa</taxon>
        <taxon>Spiralia</taxon>
        <taxon>Lophotrochozoa</taxon>
        <taxon>Mollusca</taxon>
        <taxon>Bivalvia</taxon>
        <taxon>Autobranchia</taxon>
        <taxon>Pteriomorphia</taxon>
        <taxon>Pectinida</taxon>
        <taxon>Pectinoidea</taxon>
        <taxon>Pectinidae</taxon>
        <taxon>Mizuhopecten</taxon>
    </lineage>
</organism>
<proteinExistence type="predicted"/>
<dbReference type="PROSITE" id="PS00889">
    <property type="entry name" value="CNMP_BINDING_2"/>
    <property type="match status" value="1"/>
</dbReference>
<dbReference type="OrthoDB" id="166212at2759"/>
<dbReference type="Pfam" id="PF00027">
    <property type="entry name" value="cNMP_binding"/>
    <property type="match status" value="1"/>
</dbReference>
<comment type="caution">
    <text evidence="3">The sequence shown here is derived from an EMBL/GenBank/DDBJ whole genome shotgun (WGS) entry which is preliminary data.</text>
</comment>
<sequence length="629" mass="72424">MVNNTGNLFKHKENSTRKHINLPSRSTIIHHVLSLYDGFRNKEDRSRTEFCILPKIKIRRSKTTGFITIRPSRTSDELQSRDRRGRSRQGQKGRRKSEARKRSESFEPLVRFRRVVKTVQVLLRATLTNRQTHRTDAKYLSWAHDDFSSSKRTYELFGLSFDPSDYRAKKEVYLSNEAKVILSMDPRDRTDDHLKVALLALNNAVEAFGEFPITMQRSLVRVGWYECFEDKRVIIRQGHMADNFYFILSGTAVVTILETDQDTKEQLVRTAALLGKGNSFGELALMHGAKRSATVTCKNSVELLAVGRDDFIDIFMPVEKDQEPEHIRFLRSVILLRGWPIVRLPYHDPKICCFTYFRRGLLLCKDSNTSEWVYVIKTGTCRVLKALQTTRPNIPGLEPNPKKNQKPLKLPPITHSQSVSSSSTSLSSSIDWGSPRSPRISSNDGHIPKKFRKCTTETMANLFSKQSKEERLSSADHKRRIDKVFERTHANTSRRGKERLPTHKDLESIPSSSELNKQQDTVFVQIQKLGPKETYGLEQVAFGMIGKTTSTILVSEGAECILINRKFFKQYLTDEEAKRIRHTLQPIPTEESLQQKLQDKTNWEAYKALTVVTHLLYKRQEDNNASPFY</sequence>
<dbReference type="InterPro" id="IPR014710">
    <property type="entry name" value="RmlC-like_jellyroll"/>
</dbReference>
<feature type="compositionally biased region" description="Basic and acidic residues" evidence="1">
    <location>
        <begin position="498"/>
        <end position="507"/>
    </location>
</feature>
<protein>
    <submittedName>
        <fullName evidence="3">Cyclic nucleotide-binding domain-containing protein 2</fullName>
    </submittedName>
</protein>
<keyword evidence="4" id="KW-1185">Reference proteome</keyword>
<feature type="compositionally biased region" description="Low complexity" evidence="1">
    <location>
        <begin position="407"/>
        <end position="434"/>
    </location>
</feature>
<feature type="domain" description="Cyclic nucleotide-binding" evidence="2">
    <location>
        <begin position="228"/>
        <end position="332"/>
    </location>
</feature>
<gene>
    <name evidence="3" type="ORF">KP79_PYT12264</name>
</gene>
<dbReference type="EMBL" id="NEDP02004117">
    <property type="protein sequence ID" value="OWF46625.1"/>
    <property type="molecule type" value="Genomic_DNA"/>
</dbReference>
<name>A0A210QD23_MIZYE</name>
<feature type="compositionally biased region" description="Basic residues" evidence="1">
    <location>
        <begin position="83"/>
        <end position="99"/>
    </location>
</feature>
<evidence type="ECO:0000256" key="1">
    <source>
        <dbReference type="SAM" id="MobiDB-lite"/>
    </source>
</evidence>
<dbReference type="PROSITE" id="PS50042">
    <property type="entry name" value="CNMP_BINDING_3"/>
    <property type="match status" value="1"/>
</dbReference>
<feature type="region of interest" description="Disordered" evidence="1">
    <location>
        <begin position="1"/>
        <end position="20"/>
    </location>
</feature>
<dbReference type="InterPro" id="IPR018490">
    <property type="entry name" value="cNMP-bd_dom_sf"/>
</dbReference>
<dbReference type="CDD" id="cd00038">
    <property type="entry name" value="CAP_ED"/>
    <property type="match status" value="1"/>
</dbReference>
<dbReference type="Proteomes" id="UP000242188">
    <property type="component" value="Unassembled WGS sequence"/>
</dbReference>
<dbReference type="InterPro" id="IPR000595">
    <property type="entry name" value="cNMP-bd_dom"/>
</dbReference>